<feature type="region of interest" description="Disordered" evidence="1">
    <location>
        <begin position="115"/>
        <end position="224"/>
    </location>
</feature>
<accession>A0ABP0ZJR1</accession>
<sequence>MKNCINLNASKLDLSTLEELRDPSLISRYPPLFQRKSTYVDLGVNALTNPLPRSRLQSGNVSSPPGAARSPAGNLRQINTHVYNTITPSSSSEDASGGAQHQSKLSRFLKSLSRTHRKDAKQNMVKKSISGPIPQQKQRSLKQNNFDPPGANYKNALYPAKKRSNSIKIKRDVSASSSSSGESRFQLASTPISLSSGLYKKGPSTSSGRNKFHPTSPNEPSSAINTIVIPPVGSNHVIGDPALFSNPIVHPNFRSHNLTELTTHNSPCSRPDVSFARYDMMNLDSNAMSPIDDEIVEVDSAQHASDICIPNDEFIPISSFFLPTTNDSLDSFYSCGQAGEAKHTG</sequence>
<evidence type="ECO:0000313" key="3">
    <source>
        <dbReference type="Proteomes" id="UP001497383"/>
    </source>
</evidence>
<reference evidence="2 3" key="1">
    <citation type="submission" date="2024-03" db="EMBL/GenBank/DDBJ databases">
        <authorList>
            <person name="Brejova B."/>
        </authorList>
    </citation>
    <scope>NUCLEOTIDE SEQUENCE [LARGE SCALE GENOMIC DNA]</scope>
    <source>
        <strain evidence="2 3">CBS 14171</strain>
    </source>
</reference>
<dbReference type="GeneID" id="92206516"/>
<dbReference type="Proteomes" id="UP001497383">
    <property type="component" value="Chromosome 2"/>
</dbReference>
<gene>
    <name evidence="2" type="ORF">LODBEIA_P13200</name>
</gene>
<dbReference type="EMBL" id="OZ022406">
    <property type="protein sequence ID" value="CAK9436798.1"/>
    <property type="molecule type" value="Genomic_DNA"/>
</dbReference>
<organism evidence="2 3">
    <name type="scientific">Lodderomyces beijingensis</name>
    <dbReference type="NCBI Taxonomy" id="1775926"/>
    <lineage>
        <taxon>Eukaryota</taxon>
        <taxon>Fungi</taxon>
        <taxon>Dikarya</taxon>
        <taxon>Ascomycota</taxon>
        <taxon>Saccharomycotina</taxon>
        <taxon>Pichiomycetes</taxon>
        <taxon>Debaryomycetaceae</taxon>
        <taxon>Candida/Lodderomyces clade</taxon>
        <taxon>Lodderomyces</taxon>
    </lineage>
</organism>
<name>A0ABP0ZJR1_9ASCO</name>
<feature type="compositionally biased region" description="Polar residues" evidence="1">
    <location>
        <begin position="203"/>
        <end position="224"/>
    </location>
</feature>
<protein>
    <submittedName>
        <fullName evidence="2">Uncharacterized protein</fullName>
    </submittedName>
</protein>
<dbReference type="RefSeq" id="XP_066828258.1">
    <property type="nucleotide sequence ID" value="XM_066971196.1"/>
</dbReference>
<keyword evidence="3" id="KW-1185">Reference proteome</keyword>
<feature type="compositionally biased region" description="Polar residues" evidence="1">
    <location>
        <begin position="186"/>
        <end position="196"/>
    </location>
</feature>
<feature type="region of interest" description="Disordered" evidence="1">
    <location>
        <begin position="51"/>
        <end position="74"/>
    </location>
</feature>
<feature type="compositionally biased region" description="Low complexity" evidence="1">
    <location>
        <begin position="174"/>
        <end position="183"/>
    </location>
</feature>
<evidence type="ECO:0000313" key="2">
    <source>
        <dbReference type="EMBL" id="CAK9436798.1"/>
    </source>
</evidence>
<evidence type="ECO:0000256" key="1">
    <source>
        <dbReference type="SAM" id="MobiDB-lite"/>
    </source>
</evidence>
<feature type="compositionally biased region" description="Polar residues" evidence="1">
    <location>
        <begin position="133"/>
        <end position="146"/>
    </location>
</feature>
<proteinExistence type="predicted"/>